<reference evidence="3 4" key="1">
    <citation type="journal article" date="2015" name="Int. J. Syst. Evol. Microbiol.">
        <title>Thermococcus eurythermalis sp. nov., a conditional piezophilic hyperthermophilic archaeon with a wide temperature range isolated from an oil-immersed chimney in the Guaymas Basin.</title>
        <authorList>
            <person name="Zhao W."/>
            <person name="Zeng X."/>
            <person name="Xiao X."/>
        </authorList>
    </citation>
    <scope>NUCLEOTIDE SEQUENCE [LARGE SCALE GENOMIC DNA]</scope>
    <source>
        <strain evidence="3 4">A501</strain>
    </source>
</reference>
<feature type="domain" description="CRISPR type III-associated protein" evidence="2">
    <location>
        <begin position="7"/>
        <end position="151"/>
    </location>
</feature>
<keyword evidence="1" id="KW-0051">Antiviral defense</keyword>
<evidence type="ECO:0000313" key="3">
    <source>
        <dbReference type="EMBL" id="AIU70783.1"/>
    </source>
</evidence>
<dbReference type="EMBL" id="CP008887">
    <property type="protein sequence ID" value="AIU70783.1"/>
    <property type="molecule type" value="Genomic_DNA"/>
</dbReference>
<dbReference type="RefSeq" id="WP_050003743.1">
    <property type="nucleotide sequence ID" value="NZ_CP008887.1"/>
</dbReference>
<sequence>MYEAVFELETVTPLFMRGADQGKAEFRSASVKGVLRWWFRALAHAVLLGNVDENEAISMIKDRESELFGSTGRKSKVLVRVSFREEKKVDVRELGARYLSFGLSGKGLVGTAKVELLSHERRYLEIAREVSEVAFAFGGLGARTTRGMGSIQLLGEYVTSSYLQNVYKSALDVIGGYLGYGLNRTPNVELPEFPALHPKFFRVKLGSMLYTTPYGRFSVLSDIDRKFHKFRHSGPKHERFVKGKLISYWVTEQYDDVKRAYRGSSDVELPYSAFGLPHQYNFFSLGVKGLMIEGEVHERRASPIRFKVVRGSDGKHRPMVVYLKHRFLPEGENLKVRIKRDIRARGIPQPGYRDVERFFNEFPGREVEL</sequence>
<evidence type="ECO:0000313" key="4">
    <source>
        <dbReference type="Proteomes" id="UP000029980"/>
    </source>
</evidence>
<dbReference type="CDD" id="cd09657">
    <property type="entry name" value="Cmr1_III-B"/>
    <property type="match status" value="1"/>
</dbReference>
<dbReference type="STRING" id="1505907.TEU_10805"/>
<name>A0A097QWD4_9EURY</name>
<dbReference type="GO" id="GO:0051607">
    <property type="term" value="P:defense response to virus"/>
    <property type="evidence" value="ECO:0007669"/>
    <property type="project" value="UniProtKB-KW"/>
</dbReference>
<organism evidence="3 4">
    <name type="scientific">Thermococcus eurythermalis</name>
    <dbReference type="NCBI Taxonomy" id="1505907"/>
    <lineage>
        <taxon>Archaea</taxon>
        <taxon>Methanobacteriati</taxon>
        <taxon>Methanobacteriota</taxon>
        <taxon>Thermococci</taxon>
        <taxon>Thermococcales</taxon>
        <taxon>Thermococcaceae</taxon>
        <taxon>Thermococcus</taxon>
    </lineage>
</organism>
<proteinExistence type="predicted"/>
<evidence type="ECO:0000259" key="2">
    <source>
        <dbReference type="Pfam" id="PF03787"/>
    </source>
</evidence>
<dbReference type="Pfam" id="PF03787">
    <property type="entry name" value="RAMPs"/>
    <property type="match status" value="1"/>
</dbReference>
<dbReference type="GeneID" id="25153918"/>
<dbReference type="NCBIfam" id="TIGR01894">
    <property type="entry name" value="cas_TM1795_cmr1"/>
    <property type="match status" value="1"/>
</dbReference>
<dbReference type="InterPro" id="IPR005537">
    <property type="entry name" value="RAMP_III_fam"/>
</dbReference>
<dbReference type="InterPro" id="IPR007522">
    <property type="entry name" value="CRISPR-assoc_prot_TM1795"/>
</dbReference>
<protein>
    <recommendedName>
        <fullName evidence="2">CRISPR type III-associated protein domain-containing protein</fullName>
    </recommendedName>
</protein>
<evidence type="ECO:0000256" key="1">
    <source>
        <dbReference type="ARBA" id="ARBA00023118"/>
    </source>
</evidence>
<gene>
    <name evidence="3" type="ORF">TEU_10805</name>
</gene>
<dbReference type="Proteomes" id="UP000029980">
    <property type="component" value="Chromosome"/>
</dbReference>
<dbReference type="KEGG" id="teu:TEU_10805"/>
<keyword evidence="4" id="KW-1185">Reference proteome</keyword>
<accession>A0A097QWD4</accession>
<dbReference type="AlphaFoldDB" id="A0A097QWD4"/>
<dbReference type="HOGENOM" id="CLU_050338_1_0_2"/>
<dbReference type="OrthoDB" id="102565at2157"/>